<keyword evidence="8" id="KW-1185">Reference proteome</keyword>
<evidence type="ECO:0000313" key="7">
    <source>
        <dbReference type="EMBL" id="MCE7030629.1"/>
    </source>
</evidence>
<evidence type="ECO:0000259" key="6">
    <source>
        <dbReference type="Pfam" id="PF00890"/>
    </source>
</evidence>
<dbReference type="EMBL" id="JAJUWU010000026">
    <property type="protein sequence ID" value="MCE7030629.1"/>
    <property type="molecule type" value="Genomic_DNA"/>
</dbReference>
<dbReference type="Pfam" id="PF00890">
    <property type="entry name" value="FAD_binding_2"/>
    <property type="match status" value="1"/>
</dbReference>
<proteinExistence type="predicted"/>
<dbReference type="Gene3D" id="3.90.700.10">
    <property type="entry name" value="Succinate dehydrogenase/fumarate reductase flavoprotein, catalytic domain"/>
    <property type="match status" value="1"/>
</dbReference>
<dbReference type="Gene3D" id="3.50.50.60">
    <property type="entry name" value="FAD/NAD(P)-binding domain"/>
    <property type="match status" value="1"/>
</dbReference>
<evidence type="ECO:0000256" key="1">
    <source>
        <dbReference type="ARBA" id="ARBA00001974"/>
    </source>
</evidence>
<dbReference type="PANTHER" id="PTHR43400:SF7">
    <property type="entry name" value="FAD-DEPENDENT OXIDOREDUCTASE 2 FAD BINDING DOMAIN-CONTAINING PROTEIN"/>
    <property type="match status" value="1"/>
</dbReference>
<keyword evidence="4" id="KW-0560">Oxidoreductase</keyword>
<reference evidence="7" key="1">
    <citation type="submission" date="2022-01" db="EMBL/GenBank/DDBJ databases">
        <title>Jiella avicenniae sp. nov., a novel endophytic bacterium isolated from bark of Avicennia marina.</title>
        <authorList>
            <person name="Tuo L."/>
        </authorList>
    </citation>
    <scope>NUCLEOTIDE SEQUENCE</scope>
    <source>
        <strain evidence="7">CBK1P-4</strain>
    </source>
</reference>
<dbReference type="PANTHER" id="PTHR43400">
    <property type="entry name" value="FUMARATE REDUCTASE"/>
    <property type="match status" value="1"/>
</dbReference>
<dbReference type="Proteomes" id="UP001139035">
    <property type="component" value="Unassembled WGS sequence"/>
</dbReference>
<dbReference type="PRINTS" id="PR00411">
    <property type="entry name" value="PNDRDTASEI"/>
</dbReference>
<accession>A0A9X1P6F7</accession>
<gene>
    <name evidence="7" type="ORF">LZD57_21800</name>
</gene>
<dbReference type="SUPFAM" id="SSF51905">
    <property type="entry name" value="FAD/NAD(P)-binding domain"/>
    <property type="match status" value="1"/>
</dbReference>
<evidence type="ECO:0000256" key="3">
    <source>
        <dbReference type="ARBA" id="ARBA00022827"/>
    </source>
</evidence>
<dbReference type="InterPro" id="IPR027477">
    <property type="entry name" value="Succ_DH/fumarate_Rdtase_cat_sf"/>
</dbReference>
<evidence type="ECO:0000256" key="5">
    <source>
        <dbReference type="SAM" id="MobiDB-lite"/>
    </source>
</evidence>
<evidence type="ECO:0000313" key="8">
    <source>
        <dbReference type="Proteomes" id="UP001139035"/>
    </source>
</evidence>
<comment type="cofactor">
    <cofactor evidence="1">
        <name>FAD</name>
        <dbReference type="ChEBI" id="CHEBI:57692"/>
    </cofactor>
</comment>
<evidence type="ECO:0000256" key="2">
    <source>
        <dbReference type="ARBA" id="ARBA00022630"/>
    </source>
</evidence>
<protein>
    <submittedName>
        <fullName evidence="7">FAD-dependent oxidoreductase</fullName>
    </submittedName>
</protein>
<organism evidence="7 8">
    <name type="scientific">Jiella avicenniae</name>
    <dbReference type="NCBI Taxonomy" id="2907202"/>
    <lineage>
        <taxon>Bacteria</taxon>
        <taxon>Pseudomonadati</taxon>
        <taxon>Pseudomonadota</taxon>
        <taxon>Alphaproteobacteria</taxon>
        <taxon>Hyphomicrobiales</taxon>
        <taxon>Aurantimonadaceae</taxon>
        <taxon>Jiella</taxon>
    </lineage>
</organism>
<sequence length="481" mass="49966">MVSVERAEAADFETFVRLAIVGAGAAGLTAALAAREAGAEEVVILERDAAPSGSTALSAGLVPAAGTRFQKEAGIEDGPELFAADIMRKAHDEPDADLVQRVAAASGPTVEWLADRFDLPFSLVADFSYPGHARRRMHGMPSRSGQELVDRLRQAAEDRGCDILCDSLVETLFVGADGRVTGLAFARPDGAGERLGVGALILACNGYGGNPALVAEHIPELSQALYSGHQGNRGEAILWGAAMGAKLRHLSGHQGHGSLAHPAGILLTWATITEGGFQVNVRGERFSDESRGYSEQAAEVLKQPEGIAYTIFDERIAAICRQFEDFRNLEAIHAVVSAATIEELAEKLKLPAETLGKTMRAFEAAKGPRRADARAGGGSPLDRAPGEDRFGRKLAGTPRLEAPFRAARVTGALFHTQGGLVVDGKARVLRADGTAISNLYAAGGAACGVSGAAASGYLSGNGLLTAVTLGRIAGEAAGGEA</sequence>
<evidence type="ECO:0000256" key="4">
    <source>
        <dbReference type="ARBA" id="ARBA00023002"/>
    </source>
</evidence>
<feature type="domain" description="FAD-dependent oxidoreductase 2 FAD-binding" evidence="6">
    <location>
        <begin position="19"/>
        <end position="454"/>
    </location>
</feature>
<keyword evidence="3" id="KW-0274">FAD</keyword>
<dbReference type="GO" id="GO:0016491">
    <property type="term" value="F:oxidoreductase activity"/>
    <property type="evidence" value="ECO:0007669"/>
    <property type="project" value="UniProtKB-KW"/>
</dbReference>
<dbReference type="RefSeq" id="WP_233721703.1">
    <property type="nucleotide sequence ID" value="NZ_JAJUWU010000026.1"/>
</dbReference>
<dbReference type="InterPro" id="IPR050315">
    <property type="entry name" value="FAD-oxidoreductase_2"/>
</dbReference>
<feature type="region of interest" description="Disordered" evidence="5">
    <location>
        <begin position="366"/>
        <end position="392"/>
    </location>
</feature>
<comment type="caution">
    <text evidence="7">The sequence shown here is derived from an EMBL/GenBank/DDBJ whole genome shotgun (WGS) entry which is preliminary data.</text>
</comment>
<dbReference type="SUPFAM" id="SSF56425">
    <property type="entry name" value="Succinate dehydrogenase/fumarate reductase flavoprotein, catalytic domain"/>
    <property type="match status" value="1"/>
</dbReference>
<dbReference type="PRINTS" id="PR00368">
    <property type="entry name" value="FADPNR"/>
</dbReference>
<name>A0A9X1P6F7_9HYPH</name>
<dbReference type="AlphaFoldDB" id="A0A9X1P6F7"/>
<dbReference type="InterPro" id="IPR003953">
    <property type="entry name" value="FAD-dep_OxRdtase_2_FAD-bd"/>
</dbReference>
<keyword evidence="2" id="KW-0285">Flavoprotein</keyword>
<dbReference type="InterPro" id="IPR036188">
    <property type="entry name" value="FAD/NAD-bd_sf"/>
</dbReference>